<comment type="caution">
    <text evidence="3">The sequence shown here is derived from an EMBL/GenBank/DDBJ whole genome shotgun (WGS) entry which is preliminary data.</text>
</comment>
<feature type="domain" description="Myb/SANT-like" evidence="2">
    <location>
        <begin position="15"/>
        <end position="106"/>
    </location>
</feature>
<organism evidence="3 4">
    <name type="scientific">Buddleja alternifolia</name>
    <dbReference type="NCBI Taxonomy" id="168488"/>
    <lineage>
        <taxon>Eukaryota</taxon>
        <taxon>Viridiplantae</taxon>
        <taxon>Streptophyta</taxon>
        <taxon>Embryophyta</taxon>
        <taxon>Tracheophyta</taxon>
        <taxon>Spermatophyta</taxon>
        <taxon>Magnoliopsida</taxon>
        <taxon>eudicotyledons</taxon>
        <taxon>Gunneridae</taxon>
        <taxon>Pentapetalae</taxon>
        <taxon>asterids</taxon>
        <taxon>lamiids</taxon>
        <taxon>Lamiales</taxon>
        <taxon>Scrophulariaceae</taxon>
        <taxon>Buddlejeae</taxon>
        <taxon>Buddleja</taxon>
    </lineage>
</organism>
<gene>
    <name evidence="3" type="ORF">BUALT_Bualt15G0104200</name>
</gene>
<name>A0AAV6WPS6_9LAMI</name>
<sequence>MSYPSQAKMFYNEDWTYARDDFFISELAKIATYGNIQLKPCDHYAIIQARANLNEKFDIDFTFIKCNRRFQMLHQRYSMFQTIITTKGVYWDESDNHVYASAPLWEMWIKESIIAKAYMSMGEPQWEKLQKNFRPRIEPSPTHPKDLVILSSDDDAEGDNTVLYPIMNVIQIEGDEEGEGSTKSNDVNQGNVPVIVLDPTDENSTNVPSPQYKFGSWCPSGVTPTKPPNVAKLVKPKKEPLNETSTTSKIMRKLKFP</sequence>
<dbReference type="PANTHER" id="PTHR46929">
    <property type="entry name" value="EXPRESSED PROTEIN"/>
    <property type="match status" value="1"/>
</dbReference>
<keyword evidence="4" id="KW-1185">Reference proteome</keyword>
<evidence type="ECO:0000313" key="4">
    <source>
        <dbReference type="Proteomes" id="UP000826271"/>
    </source>
</evidence>
<dbReference type="AlphaFoldDB" id="A0AAV6WPS6"/>
<evidence type="ECO:0000313" key="3">
    <source>
        <dbReference type="EMBL" id="KAG8368995.1"/>
    </source>
</evidence>
<dbReference type="EMBL" id="WHWC01000015">
    <property type="protein sequence ID" value="KAG8368995.1"/>
    <property type="molecule type" value="Genomic_DNA"/>
</dbReference>
<evidence type="ECO:0000256" key="1">
    <source>
        <dbReference type="SAM" id="MobiDB-lite"/>
    </source>
</evidence>
<accession>A0AAV6WPS6</accession>
<evidence type="ECO:0000259" key="2">
    <source>
        <dbReference type="Pfam" id="PF12776"/>
    </source>
</evidence>
<dbReference type="InterPro" id="IPR024752">
    <property type="entry name" value="Myb/SANT-like_dom"/>
</dbReference>
<dbReference type="Proteomes" id="UP000826271">
    <property type="component" value="Unassembled WGS sequence"/>
</dbReference>
<reference evidence="3" key="1">
    <citation type="submission" date="2019-10" db="EMBL/GenBank/DDBJ databases">
        <authorList>
            <person name="Zhang R."/>
            <person name="Pan Y."/>
            <person name="Wang J."/>
            <person name="Ma R."/>
            <person name="Yu S."/>
        </authorList>
    </citation>
    <scope>NUCLEOTIDE SEQUENCE</scope>
    <source>
        <strain evidence="3">LA-IB0</strain>
        <tissue evidence="3">Leaf</tissue>
    </source>
</reference>
<dbReference type="PANTHER" id="PTHR46929:SF3">
    <property type="entry name" value="MYB_SANT-LIKE DOMAIN-CONTAINING PROTEIN"/>
    <property type="match status" value="1"/>
</dbReference>
<proteinExistence type="predicted"/>
<protein>
    <recommendedName>
        <fullName evidence="2">Myb/SANT-like domain-containing protein</fullName>
    </recommendedName>
</protein>
<feature type="region of interest" description="Disordered" evidence="1">
    <location>
        <begin position="218"/>
        <end position="257"/>
    </location>
</feature>
<dbReference type="Pfam" id="PF12776">
    <property type="entry name" value="Myb_DNA-bind_3"/>
    <property type="match status" value="1"/>
</dbReference>